<dbReference type="Proteomes" id="UP001057291">
    <property type="component" value="Unassembled WGS sequence"/>
</dbReference>
<protein>
    <submittedName>
        <fullName evidence="3">Transcriptional regulator</fullName>
    </submittedName>
</protein>
<dbReference type="RefSeq" id="WP_282198763.1">
    <property type="nucleotide sequence ID" value="NZ_BOQE01000001.1"/>
</dbReference>
<comment type="caution">
    <text evidence="3">The sequence shown here is derived from an EMBL/GenBank/DDBJ whole genome shotgun (WGS) entry which is preliminary data.</text>
</comment>
<dbReference type="Gene3D" id="1.10.260.40">
    <property type="entry name" value="lambda repressor-like DNA-binding domains"/>
    <property type="match status" value="1"/>
</dbReference>
<dbReference type="SMART" id="SM00028">
    <property type="entry name" value="TPR"/>
    <property type="match status" value="5"/>
</dbReference>
<keyword evidence="1" id="KW-0238">DNA-binding</keyword>
<dbReference type="GO" id="GO:0005829">
    <property type="term" value="C:cytosol"/>
    <property type="evidence" value="ECO:0007669"/>
    <property type="project" value="TreeGrafter"/>
</dbReference>
<dbReference type="InterPro" id="IPR019734">
    <property type="entry name" value="TPR_rpt"/>
</dbReference>
<evidence type="ECO:0000313" key="4">
    <source>
        <dbReference type="Proteomes" id="UP001057291"/>
    </source>
</evidence>
<dbReference type="InterPro" id="IPR011990">
    <property type="entry name" value="TPR-like_helical_dom_sf"/>
</dbReference>
<dbReference type="PANTHER" id="PTHR46797:SF1">
    <property type="entry name" value="METHYLPHOSPHONATE SYNTHASE"/>
    <property type="match status" value="1"/>
</dbReference>
<reference evidence="3" key="1">
    <citation type="journal article" date="2023" name="Int. J. Syst. Evol. Microbiol.">
        <title>Collibacillus ludicampi gen. nov., sp. nov., a new soil bacterium of the family Alicyclobacillaceae.</title>
        <authorList>
            <person name="Jojima T."/>
            <person name="Ioku Y."/>
            <person name="Fukuta Y."/>
            <person name="Shirasaka N."/>
            <person name="Matsumura Y."/>
            <person name="Mori M."/>
        </authorList>
    </citation>
    <scope>NUCLEOTIDE SEQUENCE</scope>
    <source>
        <strain evidence="3">TP075</strain>
    </source>
</reference>
<organism evidence="3 4">
    <name type="scientific">Collibacillus ludicampi</name>
    <dbReference type="NCBI Taxonomy" id="2771369"/>
    <lineage>
        <taxon>Bacteria</taxon>
        <taxon>Bacillati</taxon>
        <taxon>Bacillota</taxon>
        <taxon>Bacilli</taxon>
        <taxon>Bacillales</taxon>
        <taxon>Alicyclobacillaceae</taxon>
        <taxon>Collibacillus</taxon>
    </lineage>
</organism>
<dbReference type="PANTHER" id="PTHR46797">
    <property type="entry name" value="HTH-TYPE TRANSCRIPTIONAL REGULATOR"/>
    <property type="match status" value="1"/>
</dbReference>
<dbReference type="SUPFAM" id="SSF48452">
    <property type="entry name" value="TPR-like"/>
    <property type="match status" value="2"/>
</dbReference>
<dbReference type="InterPro" id="IPR010982">
    <property type="entry name" value="Lambda_DNA-bd_dom_sf"/>
</dbReference>
<gene>
    <name evidence="3" type="ORF">DNHGIG_11210</name>
</gene>
<feature type="domain" description="HTH cro/C1-type" evidence="2">
    <location>
        <begin position="9"/>
        <end position="62"/>
    </location>
</feature>
<dbReference type="GO" id="GO:0003677">
    <property type="term" value="F:DNA binding"/>
    <property type="evidence" value="ECO:0007669"/>
    <property type="project" value="UniProtKB-KW"/>
</dbReference>
<evidence type="ECO:0000256" key="1">
    <source>
        <dbReference type="ARBA" id="ARBA00023125"/>
    </source>
</evidence>
<dbReference type="Pfam" id="PF01381">
    <property type="entry name" value="HTH_3"/>
    <property type="match status" value="1"/>
</dbReference>
<dbReference type="InterPro" id="IPR001387">
    <property type="entry name" value="Cro/C1-type_HTH"/>
</dbReference>
<keyword evidence="4" id="KW-1185">Reference proteome</keyword>
<accession>A0AAV4LCN6</accession>
<proteinExistence type="predicted"/>
<dbReference type="CDD" id="cd00093">
    <property type="entry name" value="HTH_XRE"/>
    <property type="match status" value="1"/>
</dbReference>
<evidence type="ECO:0000259" key="2">
    <source>
        <dbReference type="PROSITE" id="PS50943"/>
    </source>
</evidence>
<dbReference type="PROSITE" id="PS50943">
    <property type="entry name" value="HTH_CROC1"/>
    <property type="match status" value="1"/>
</dbReference>
<dbReference type="EMBL" id="BOQE01000001">
    <property type="protein sequence ID" value="GIM45572.1"/>
    <property type="molecule type" value="Genomic_DNA"/>
</dbReference>
<sequence>MSAHIGEKIRKFRKEIGLTQTQLAEGIVTPSMICQIEAGKATPSYAVLEAIAERLERPLSDLLQDTQPQGKHKAILLLAQSLIRNRDFEHACSMLESLLQQTPLQVPRDDVELTLANGYIHLAKYEEAQSLLDELLTKSLYLKNIPVAFRCLLYLGKLARCSEKKQVALYHLRKAYAIMQQDDEIPLEEKIELLQRLGSLYQELGRTEEAHQCYQMAYEWGQSALNEETRGRMYLEKGLHALRQMNYEEACDFAEKANALYENMDHTLVLVDVLRSFSCMLAKRGNLTEAVRRLQDCLYQYKRLGDSSRVASTELELAKMHLEQGMYFEAEQALERAEPLLERNTFEQGLYYHLSALLYMRTSRYDDVLSLLSKALHIYQQQGAYDACAQVIEETNVFCQTIWKKEQPLLLA</sequence>
<dbReference type="GO" id="GO:0003700">
    <property type="term" value="F:DNA-binding transcription factor activity"/>
    <property type="evidence" value="ECO:0007669"/>
    <property type="project" value="TreeGrafter"/>
</dbReference>
<dbReference type="SMART" id="SM00530">
    <property type="entry name" value="HTH_XRE"/>
    <property type="match status" value="1"/>
</dbReference>
<dbReference type="Gene3D" id="1.25.40.10">
    <property type="entry name" value="Tetratricopeptide repeat domain"/>
    <property type="match status" value="3"/>
</dbReference>
<name>A0AAV4LCN6_9BACL</name>
<dbReference type="InterPro" id="IPR050807">
    <property type="entry name" value="TransReg_Diox_bact_type"/>
</dbReference>
<dbReference type="SUPFAM" id="SSF47413">
    <property type="entry name" value="lambda repressor-like DNA-binding domains"/>
    <property type="match status" value="1"/>
</dbReference>
<evidence type="ECO:0000313" key="3">
    <source>
        <dbReference type="EMBL" id="GIM45572.1"/>
    </source>
</evidence>
<dbReference type="AlphaFoldDB" id="A0AAV4LCN6"/>